<protein>
    <recommendedName>
        <fullName evidence="4">Methyl-accepting transducer domain-containing protein</fullName>
    </recommendedName>
</protein>
<keyword evidence="3" id="KW-0812">Transmembrane</keyword>
<proteinExistence type="predicted"/>
<dbReference type="PROSITE" id="PS50111">
    <property type="entry name" value="CHEMOTAXIS_TRANSDUC_2"/>
    <property type="match status" value="1"/>
</dbReference>
<evidence type="ECO:0000256" key="2">
    <source>
        <dbReference type="PROSITE-ProRule" id="PRU00284"/>
    </source>
</evidence>
<sequence>MKRIIGRRILVSVGSIFLVLLALGCITYSSTRQLNETSREVLDRQVVVTQLTELMSMLKDAETGQRGYVITGASRYLQPYSDARQKLDTTILSLNGRLHSPEEQLKMKELSEQIVIKLEELQAIIDIRTESGFDAARKAVLTDKGKKSMDEIRRLVGALEAIENERLSAAQQEAMTGTRNLYLALVVGCLVAAVLVVATGVFMMRGIFRVLDRLGAEMRESSSVLNSSAGEIVAITSQLASGSAQTANAVNETTVTVEEVKQAAVVSAQKARAVSDTAQKSAQFSQSGLQSVEGCKQGMERVQEQMESIAESILRLSEQSQAIGEIITSVNDLTEQSNLLAVNAAIEAAKAGEFGRGFSVVAQEIKSLAEQSRQATAQVRAILGDTQKATGAAVMAAEQGSRAVADGVRQTREAETSIRQLTDSIGEAAHAATQIAASSQQQTVGMDQVAQAMDSIKLASQQNVGSTRQAETAAHNLSESGRRLMTLLEQYRL</sequence>
<feature type="domain" description="Methyl-accepting transducer" evidence="4">
    <location>
        <begin position="221"/>
        <end position="457"/>
    </location>
</feature>
<reference evidence="5" key="1">
    <citation type="journal article" date="2014" name="Int. J. Syst. Evol. Microbiol.">
        <title>Complete genome sequence of Corynebacterium casei LMG S-19264T (=DSM 44701T), isolated from a smear-ripened cheese.</title>
        <authorList>
            <consortium name="US DOE Joint Genome Institute (JGI-PGF)"/>
            <person name="Walter F."/>
            <person name="Albersmeier A."/>
            <person name="Kalinowski J."/>
            <person name="Ruckert C."/>
        </authorList>
    </citation>
    <scope>NUCLEOTIDE SEQUENCE</scope>
    <source>
        <strain evidence="5">KCTC 32182</strain>
    </source>
</reference>
<keyword evidence="3" id="KW-0472">Membrane</keyword>
<evidence type="ECO:0000259" key="4">
    <source>
        <dbReference type="PROSITE" id="PS50111"/>
    </source>
</evidence>
<keyword evidence="3" id="KW-1133">Transmembrane helix</keyword>
<keyword evidence="1 2" id="KW-0807">Transducer</keyword>
<evidence type="ECO:0000256" key="1">
    <source>
        <dbReference type="ARBA" id="ARBA00023224"/>
    </source>
</evidence>
<dbReference type="PROSITE" id="PS51257">
    <property type="entry name" value="PROKAR_LIPOPROTEIN"/>
    <property type="match status" value="1"/>
</dbReference>
<comment type="caution">
    <text evidence="5">The sequence shown here is derived from an EMBL/GenBank/DDBJ whole genome shotgun (WGS) entry which is preliminary data.</text>
</comment>
<feature type="transmembrane region" description="Helical" evidence="3">
    <location>
        <begin position="181"/>
        <end position="204"/>
    </location>
</feature>
<dbReference type="Gene3D" id="1.10.287.950">
    <property type="entry name" value="Methyl-accepting chemotaxis protein"/>
    <property type="match status" value="1"/>
</dbReference>
<dbReference type="PANTHER" id="PTHR32089:SF112">
    <property type="entry name" value="LYSOZYME-LIKE PROTEIN-RELATED"/>
    <property type="match status" value="1"/>
</dbReference>
<dbReference type="AlphaFoldDB" id="A0A918P5B5"/>
<dbReference type="Pfam" id="PF05227">
    <property type="entry name" value="CHASE3"/>
    <property type="match status" value="1"/>
</dbReference>
<dbReference type="SMART" id="SM00283">
    <property type="entry name" value="MA"/>
    <property type="match status" value="1"/>
</dbReference>
<evidence type="ECO:0000256" key="3">
    <source>
        <dbReference type="SAM" id="Phobius"/>
    </source>
</evidence>
<dbReference type="SUPFAM" id="SSF58104">
    <property type="entry name" value="Methyl-accepting chemotaxis protein (MCP) signaling domain"/>
    <property type="match status" value="1"/>
</dbReference>
<dbReference type="CDD" id="cd19410">
    <property type="entry name" value="HK9-like_sensor"/>
    <property type="match status" value="1"/>
</dbReference>
<accession>A0A918P5B5</accession>
<dbReference type="PANTHER" id="PTHR32089">
    <property type="entry name" value="METHYL-ACCEPTING CHEMOTAXIS PROTEIN MCPB"/>
    <property type="match status" value="1"/>
</dbReference>
<name>A0A918P5B5_9NEIS</name>
<reference evidence="5" key="2">
    <citation type="submission" date="2020-09" db="EMBL/GenBank/DDBJ databases">
        <authorList>
            <person name="Sun Q."/>
            <person name="Kim S."/>
        </authorList>
    </citation>
    <scope>NUCLEOTIDE SEQUENCE</scope>
    <source>
        <strain evidence="5">KCTC 32182</strain>
    </source>
</reference>
<organism evidence="5 6">
    <name type="scientific">Paludibacterium paludis</name>
    <dbReference type="NCBI Taxonomy" id="1225769"/>
    <lineage>
        <taxon>Bacteria</taxon>
        <taxon>Pseudomonadati</taxon>
        <taxon>Pseudomonadota</taxon>
        <taxon>Betaproteobacteria</taxon>
        <taxon>Neisseriales</taxon>
        <taxon>Chromobacteriaceae</taxon>
        <taxon>Paludibacterium</taxon>
    </lineage>
</organism>
<dbReference type="GO" id="GO:0016020">
    <property type="term" value="C:membrane"/>
    <property type="evidence" value="ECO:0007669"/>
    <property type="project" value="InterPro"/>
</dbReference>
<evidence type="ECO:0000313" key="5">
    <source>
        <dbReference type="EMBL" id="GGY22267.1"/>
    </source>
</evidence>
<dbReference type="InterPro" id="IPR004089">
    <property type="entry name" value="MCPsignal_dom"/>
</dbReference>
<dbReference type="RefSeq" id="WP_189535279.1">
    <property type="nucleotide sequence ID" value="NZ_BMYX01000017.1"/>
</dbReference>
<dbReference type="Pfam" id="PF00015">
    <property type="entry name" value="MCPsignal"/>
    <property type="match status" value="1"/>
</dbReference>
<dbReference type="InterPro" id="IPR007891">
    <property type="entry name" value="CHASE3"/>
</dbReference>
<dbReference type="GO" id="GO:0007165">
    <property type="term" value="P:signal transduction"/>
    <property type="evidence" value="ECO:0007669"/>
    <property type="project" value="UniProtKB-KW"/>
</dbReference>
<keyword evidence="6" id="KW-1185">Reference proteome</keyword>
<evidence type="ECO:0000313" key="6">
    <source>
        <dbReference type="Proteomes" id="UP000645257"/>
    </source>
</evidence>
<gene>
    <name evidence="5" type="ORF">GCM10011289_27430</name>
</gene>
<dbReference type="EMBL" id="BMYX01000017">
    <property type="protein sequence ID" value="GGY22267.1"/>
    <property type="molecule type" value="Genomic_DNA"/>
</dbReference>
<dbReference type="Proteomes" id="UP000645257">
    <property type="component" value="Unassembled WGS sequence"/>
</dbReference>